<dbReference type="AlphaFoldDB" id="A0A540X2Q2"/>
<comment type="caution">
    <text evidence="1">The sequence shown here is derived from an EMBL/GenBank/DDBJ whole genome shotgun (WGS) entry which is preliminary data.</text>
</comment>
<proteinExistence type="predicted"/>
<organism evidence="1 2">
    <name type="scientific">Myxococcus llanfairpwllgwyngyllgogerychwyrndrobwllllantysiliogogogochensis</name>
    <dbReference type="NCBI Taxonomy" id="2590453"/>
    <lineage>
        <taxon>Bacteria</taxon>
        <taxon>Pseudomonadati</taxon>
        <taxon>Myxococcota</taxon>
        <taxon>Myxococcia</taxon>
        <taxon>Myxococcales</taxon>
        <taxon>Cystobacterineae</taxon>
        <taxon>Myxococcaceae</taxon>
        <taxon>Myxococcus</taxon>
    </lineage>
</organism>
<keyword evidence="2" id="KW-1185">Reference proteome</keyword>
<dbReference type="RefSeq" id="WP_141642848.1">
    <property type="nucleotide sequence ID" value="NZ_VIFM01000042.1"/>
</dbReference>
<evidence type="ECO:0000313" key="1">
    <source>
        <dbReference type="EMBL" id="TQF15506.1"/>
    </source>
</evidence>
<evidence type="ECO:0000313" key="2">
    <source>
        <dbReference type="Proteomes" id="UP000315369"/>
    </source>
</evidence>
<dbReference type="OrthoDB" id="9867700at2"/>
<dbReference type="EMBL" id="VIFM01000042">
    <property type="protein sequence ID" value="TQF15506.1"/>
    <property type="molecule type" value="Genomic_DNA"/>
</dbReference>
<gene>
    <name evidence="1" type="ORF">FJV41_13380</name>
</gene>
<sequence length="129" mass="14252">MSSPPLWLTLEAHTPYIQILLPVPKRGTVLKARLPPVPAMTPAVSLLVESLSAWYGMPLYAVVDADAQEARLQPGLWAKLLGDLAFNPNIAVEWTSLQCPPPPRDRFLEWEGFASARRLLTRAATGPQR</sequence>
<name>A0A540X2Q2_9BACT</name>
<protein>
    <submittedName>
        <fullName evidence="1">Uncharacterized protein</fullName>
    </submittedName>
</protein>
<dbReference type="Proteomes" id="UP000315369">
    <property type="component" value="Unassembled WGS sequence"/>
</dbReference>
<accession>A0A540X2Q2</accession>
<reference evidence="1 2" key="1">
    <citation type="submission" date="2019-06" db="EMBL/GenBank/DDBJ databases">
        <authorList>
            <person name="Livingstone P."/>
            <person name="Whitworth D."/>
        </authorList>
    </citation>
    <scope>NUCLEOTIDE SEQUENCE [LARGE SCALE GENOMIC DNA]</scope>
    <source>
        <strain evidence="1 2">AM401</strain>
    </source>
</reference>